<name>A0ABX0GXN7_9ACTN</name>
<dbReference type="RefSeq" id="WP_166284202.1">
    <property type="nucleotide sequence ID" value="NZ_JAANNP010000048.1"/>
</dbReference>
<dbReference type="Pfam" id="PF04328">
    <property type="entry name" value="Sel_put"/>
    <property type="match status" value="1"/>
</dbReference>
<dbReference type="EMBL" id="JAANNP010000048">
    <property type="protein sequence ID" value="NHC15709.1"/>
    <property type="molecule type" value="Genomic_DNA"/>
</dbReference>
<accession>A0ABX0GXN7</accession>
<organism evidence="1 2">
    <name type="scientific">Motilibacter deserti</name>
    <dbReference type="NCBI Taxonomy" id="2714956"/>
    <lineage>
        <taxon>Bacteria</taxon>
        <taxon>Bacillati</taxon>
        <taxon>Actinomycetota</taxon>
        <taxon>Actinomycetes</taxon>
        <taxon>Motilibacterales</taxon>
        <taxon>Motilibacteraceae</taxon>
        <taxon>Motilibacter</taxon>
    </lineage>
</organism>
<sequence length="66" mass="7669">MNAASLIDHGSRAWRGVVWYLREWSGEARWDRYLEDCRRHGHAPVARREFERGRAAAAERGGPRCC</sequence>
<evidence type="ECO:0000313" key="2">
    <source>
        <dbReference type="Proteomes" id="UP000800981"/>
    </source>
</evidence>
<reference evidence="1 2" key="1">
    <citation type="submission" date="2020-03" db="EMBL/GenBank/DDBJ databases">
        <title>Two novel Motilibacter sp.</title>
        <authorList>
            <person name="Liu S."/>
        </authorList>
    </citation>
    <scope>NUCLEOTIDE SEQUENCE [LARGE SCALE GENOMIC DNA]</scope>
    <source>
        <strain evidence="1 2">E257</strain>
    </source>
</reference>
<dbReference type="Proteomes" id="UP000800981">
    <property type="component" value="Unassembled WGS sequence"/>
</dbReference>
<gene>
    <name evidence="1" type="ORF">G9H71_18155</name>
</gene>
<protein>
    <submittedName>
        <fullName evidence="1">YbdD/YjiX family protein</fullName>
    </submittedName>
</protein>
<comment type="caution">
    <text evidence="1">The sequence shown here is derived from an EMBL/GenBank/DDBJ whole genome shotgun (WGS) entry which is preliminary data.</text>
</comment>
<proteinExistence type="predicted"/>
<keyword evidence="2" id="KW-1185">Reference proteome</keyword>
<evidence type="ECO:0000313" key="1">
    <source>
        <dbReference type="EMBL" id="NHC15709.1"/>
    </source>
</evidence>
<dbReference type="InterPro" id="IPR007423">
    <property type="entry name" value="Sel_put"/>
</dbReference>